<keyword evidence="17" id="KW-1185">Reference proteome</keyword>
<comment type="subcellular location">
    <subcellularLocation>
        <location evidence="2">Peroxisome</location>
    </subcellularLocation>
</comment>
<dbReference type="AlphaFoldDB" id="A0A1R2D366"/>
<evidence type="ECO:0000259" key="15">
    <source>
        <dbReference type="Pfam" id="PF22924"/>
    </source>
</evidence>
<dbReference type="GO" id="GO:0033540">
    <property type="term" value="P:fatty acid beta-oxidation using acyl-CoA oxidase"/>
    <property type="evidence" value="ECO:0007669"/>
    <property type="project" value="TreeGrafter"/>
</dbReference>
<dbReference type="FunFam" id="2.40.110.10:FF:000005">
    <property type="entry name" value="Acyl-coenzyme A oxidase"/>
    <property type="match status" value="1"/>
</dbReference>
<evidence type="ECO:0000256" key="4">
    <source>
        <dbReference type="ARBA" id="ARBA00022630"/>
    </source>
</evidence>
<reference evidence="16 17" key="1">
    <citation type="submission" date="2016-11" db="EMBL/GenBank/DDBJ databases">
        <title>The macronuclear genome of Stentor coeruleus: a giant cell with tiny introns.</title>
        <authorList>
            <person name="Slabodnick M."/>
            <person name="Ruby J.G."/>
            <person name="Reiff S.B."/>
            <person name="Swart E.C."/>
            <person name="Gosai S."/>
            <person name="Prabakaran S."/>
            <person name="Witkowska E."/>
            <person name="Larue G.E."/>
            <person name="Fisher S."/>
            <person name="Freeman R.M."/>
            <person name="Gunawardena J."/>
            <person name="Chu W."/>
            <person name="Stover N.A."/>
            <person name="Gregory B.D."/>
            <person name="Nowacki M."/>
            <person name="Derisi J."/>
            <person name="Roy S.W."/>
            <person name="Marshall W.F."/>
            <person name="Sood P."/>
        </authorList>
    </citation>
    <scope>NUCLEOTIDE SEQUENCE [LARGE SCALE GENOMIC DNA]</scope>
    <source>
        <strain evidence="16">WM001</strain>
    </source>
</reference>
<keyword evidence="8" id="KW-0443">Lipid metabolism</keyword>
<dbReference type="InterPro" id="IPR046373">
    <property type="entry name" value="Acyl-CoA_Oxase/DH_mid-dom_sf"/>
</dbReference>
<keyword evidence="9" id="KW-0576">Peroxisome</keyword>
<dbReference type="InterPro" id="IPR002655">
    <property type="entry name" value="Acyl-CoA_oxidase_C"/>
</dbReference>
<feature type="active site" description="Proton acceptor" evidence="11">
    <location>
        <position position="451"/>
    </location>
</feature>
<dbReference type="FunFam" id="1.20.140.10:FF:000010">
    <property type="entry name" value="Acyl-coenzyme A oxidase"/>
    <property type="match status" value="1"/>
</dbReference>
<evidence type="ECO:0000256" key="11">
    <source>
        <dbReference type="PIRSR" id="PIRSR000168-1"/>
    </source>
</evidence>
<dbReference type="Pfam" id="PF01756">
    <property type="entry name" value="ACOX"/>
    <property type="match status" value="1"/>
</dbReference>
<dbReference type="GO" id="GO:0005777">
    <property type="term" value="C:peroxisome"/>
    <property type="evidence" value="ECO:0007669"/>
    <property type="project" value="UniProtKB-SubCell"/>
</dbReference>
<feature type="binding site" evidence="12">
    <location>
        <position position="164"/>
    </location>
    <ligand>
        <name>FAD</name>
        <dbReference type="ChEBI" id="CHEBI:57692"/>
    </ligand>
</feature>
<dbReference type="Gene3D" id="1.20.140.10">
    <property type="entry name" value="Butyryl-CoA Dehydrogenase, subunit A, domain 3"/>
    <property type="match status" value="2"/>
</dbReference>
<proteinExistence type="inferred from homology"/>
<keyword evidence="5 10" id="KW-0274">FAD</keyword>
<dbReference type="GO" id="GO:0005504">
    <property type="term" value="F:fatty acid binding"/>
    <property type="evidence" value="ECO:0007669"/>
    <property type="project" value="TreeGrafter"/>
</dbReference>
<dbReference type="SUPFAM" id="SSF56645">
    <property type="entry name" value="Acyl-CoA dehydrogenase NM domain-like"/>
    <property type="match status" value="1"/>
</dbReference>
<dbReference type="OrthoDB" id="434460at2759"/>
<dbReference type="Gene3D" id="2.40.110.10">
    <property type="entry name" value="Butyryl-CoA Dehydrogenase, subunit A, domain 2"/>
    <property type="match status" value="1"/>
</dbReference>
<feature type="domain" description="Acyl-CoA oxidase C-alpha1" evidence="15">
    <location>
        <begin position="306"/>
        <end position="465"/>
    </location>
</feature>
<comment type="cofactor">
    <cofactor evidence="1">
        <name>FAD</name>
        <dbReference type="ChEBI" id="CHEBI:57692"/>
    </cofactor>
</comment>
<dbReference type="SUPFAM" id="SSF47203">
    <property type="entry name" value="Acyl-CoA dehydrogenase C-terminal domain-like"/>
    <property type="match status" value="2"/>
</dbReference>
<dbReference type="GO" id="GO:0071949">
    <property type="term" value="F:FAD binding"/>
    <property type="evidence" value="ECO:0007669"/>
    <property type="project" value="InterPro"/>
</dbReference>
<dbReference type="EMBL" id="MPUH01000008">
    <property type="protein sequence ID" value="OMJ95693.1"/>
    <property type="molecule type" value="Genomic_DNA"/>
</dbReference>
<dbReference type="InterPro" id="IPR055060">
    <property type="entry name" value="ACOX_C_alpha1"/>
</dbReference>
<organism evidence="16 17">
    <name type="scientific">Stentor coeruleus</name>
    <dbReference type="NCBI Taxonomy" id="5963"/>
    <lineage>
        <taxon>Eukaryota</taxon>
        <taxon>Sar</taxon>
        <taxon>Alveolata</taxon>
        <taxon>Ciliophora</taxon>
        <taxon>Postciliodesmatophora</taxon>
        <taxon>Heterotrichea</taxon>
        <taxon>Heterotrichida</taxon>
        <taxon>Stentoridae</taxon>
        <taxon>Stentor</taxon>
    </lineage>
</organism>
<evidence type="ECO:0000259" key="14">
    <source>
        <dbReference type="Pfam" id="PF02770"/>
    </source>
</evidence>
<evidence type="ECO:0000256" key="9">
    <source>
        <dbReference type="ARBA" id="ARBA00023140"/>
    </source>
</evidence>
<dbReference type="InterPro" id="IPR036250">
    <property type="entry name" value="AcylCo_DH-like_C"/>
</dbReference>
<accession>A0A1R2D366</accession>
<dbReference type="InterPro" id="IPR012258">
    <property type="entry name" value="Acyl-CoA_oxidase"/>
</dbReference>
<sequence>MDKLNRLNMIQGHILGNLSFPNDTSLSDYVQRGPSFNKTALHDFYYEIGLEYYKDLRPIFEQCPSLRHTNIFKLSKADKRKLIIEQLTEMKPKLNFDRKSHADNSLRGFVFGRLLFSFDMAFCVRLGVHSTLYIDSILSLGTEKHIPMLDKAFSLQEIGCFAMTELGHGSNVSGIATTATFIPETREFEINTPNSLATKWWIGAAGQTAVKSTVFAQLYVGGKNKGVHAFVVDIREKDTHNVKNGIIIGDCGGKFELDGIDNGFIIFKNYRVPYDSLLDGISQIDDKGHFISQIAKKEKRLGRMLSSLIRGRTSVTSASEANLKNALTIGIRWAAIRKQFGPPGKPEVPILDYQLTRNRLLPHLANLFAINAACEITFLQYDPIKNLMTADPECNEGVEFHAVLSAFKVLTSDWCFAGIHECRKICGGIGYSSHSRLGELLAKHDVNMTWEGDNYVLLQQTSAFIVKQIQKSLGGKKVSLKTLQMIETDFATVKKQKPCKDWLEIPELVKSFKILFNFILHKAMVKLQDNAGKAGTLFDAWNLSQPALQNLGRIFGIIIISERLVVKTESLKGKCAVLYDLISKMTKLFLVDKMLAYVPEMLANEYFNRNHLNELEGMFTGLCGELGESSARIIDAIAEEDFMFGSCIGRKDGQAYQHLANEIESQPDCYQAAPWIDVLKKLITP</sequence>
<dbReference type="Pfam" id="PF02770">
    <property type="entry name" value="Acyl-CoA_dh_M"/>
    <property type="match status" value="1"/>
</dbReference>
<dbReference type="InterPro" id="IPR009100">
    <property type="entry name" value="AcylCoA_DH/oxidase_NM_dom_sf"/>
</dbReference>
<evidence type="ECO:0000313" key="16">
    <source>
        <dbReference type="EMBL" id="OMJ95693.1"/>
    </source>
</evidence>
<evidence type="ECO:0000259" key="13">
    <source>
        <dbReference type="Pfam" id="PF01756"/>
    </source>
</evidence>
<evidence type="ECO:0000256" key="2">
    <source>
        <dbReference type="ARBA" id="ARBA00004275"/>
    </source>
</evidence>
<evidence type="ECO:0000256" key="10">
    <source>
        <dbReference type="PIRNR" id="PIRNR000168"/>
    </source>
</evidence>
<evidence type="ECO:0000256" key="5">
    <source>
        <dbReference type="ARBA" id="ARBA00022827"/>
    </source>
</evidence>
<gene>
    <name evidence="16" type="ORF">SteCoe_750</name>
</gene>
<comment type="similarity">
    <text evidence="3 10">Belongs to the acyl-CoA oxidase family.</text>
</comment>
<evidence type="ECO:0000256" key="6">
    <source>
        <dbReference type="ARBA" id="ARBA00022832"/>
    </source>
</evidence>
<evidence type="ECO:0000256" key="3">
    <source>
        <dbReference type="ARBA" id="ARBA00006288"/>
    </source>
</evidence>
<evidence type="ECO:0000256" key="12">
    <source>
        <dbReference type="PIRSR" id="PIRSR000168-2"/>
    </source>
</evidence>
<name>A0A1R2D366_9CILI</name>
<feature type="binding site" evidence="12">
    <location>
        <position position="203"/>
    </location>
    <ligand>
        <name>FAD</name>
        <dbReference type="ChEBI" id="CHEBI:57692"/>
    </ligand>
</feature>
<dbReference type="GO" id="GO:0003997">
    <property type="term" value="F:acyl-CoA oxidase activity"/>
    <property type="evidence" value="ECO:0007669"/>
    <property type="project" value="InterPro"/>
</dbReference>
<keyword evidence="7" id="KW-0560">Oxidoreductase</keyword>
<feature type="domain" description="Acyl-CoA oxidase C-terminal" evidence="13">
    <location>
        <begin position="507"/>
        <end position="683"/>
    </location>
</feature>
<evidence type="ECO:0000313" key="17">
    <source>
        <dbReference type="Proteomes" id="UP000187209"/>
    </source>
</evidence>
<dbReference type="PANTHER" id="PTHR10909">
    <property type="entry name" value="ELECTRON TRANSPORT OXIDOREDUCTASE"/>
    <property type="match status" value="1"/>
</dbReference>
<keyword evidence="4 10" id="KW-0285">Flavoprotein</keyword>
<dbReference type="PIRSF" id="PIRSF000168">
    <property type="entry name" value="Acyl-CoA_oxidase"/>
    <property type="match status" value="1"/>
</dbReference>
<evidence type="ECO:0000256" key="7">
    <source>
        <dbReference type="ARBA" id="ARBA00023002"/>
    </source>
</evidence>
<dbReference type="GO" id="GO:0055088">
    <property type="term" value="P:lipid homeostasis"/>
    <property type="evidence" value="ECO:0007669"/>
    <property type="project" value="TreeGrafter"/>
</dbReference>
<dbReference type="PANTHER" id="PTHR10909:SF352">
    <property type="entry name" value="ACYL-COENZYME A OXIDASE-LIKE PROTEIN"/>
    <property type="match status" value="1"/>
</dbReference>
<keyword evidence="6" id="KW-0276">Fatty acid metabolism</keyword>
<dbReference type="InterPro" id="IPR006091">
    <property type="entry name" value="Acyl-CoA_Oxase/DH_mid-dom"/>
</dbReference>
<protein>
    <recommendedName>
        <fullName evidence="10">Acyl-coenzyme A oxidase</fullName>
    </recommendedName>
</protein>
<comment type="caution">
    <text evidence="16">The sequence shown here is derived from an EMBL/GenBank/DDBJ whole genome shotgun (WGS) entry which is preliminary data.</text>
</comment>
<feature type="domain" description="Acyl-CoA oxidase/dehydrogenase middle" evidence="14">
    <location>
        <begin position="160"/>
        <end position="269"/>
    </location>
</feature>
<dbReference type="Proteomes" id="UP000187209">
    <property type="component" value="Unassembled WGS sequence"/>
</dbReference>
<evidence type="ECO:0000256" key="8">
    <source>
        <dbReference type="ARBA" id="ARBA00023098"/>
    </source>
</evidence>
<dbReference type="Pfam" id="PF22924">
    <property type="entry name" value="ACOX_C_alpha1"/>
    <property type="match status" value="1"/>
</dbReference>
<evidence type="ECO:0000256" key="1">
    <source>
        <dbReference type="ARBA" id="ARBA00001974"/>
    </source>
</evidence>